<feature type="transmembrane region" description="Helical" evidence="2">
    <location>
        <begin position="55"/>
        <end position="77"/>
    </location>
</feature>
<dbReference type="Proteomes" id="UP001261624">
    <property type="component" value="Unassembled WGS sequence"/>
</dbReference>
<reference evidence="3 4" key="1">
    <citation type="submission" date="2023-09" db="EMBL/GenBank/DDBJ databases">
        <authorList>
            <person name="Rey-Velasco X."/>
        </authorList>
    </citation>
    <scope>NUCLEOTIDE SEQUENCE [LARGE SCALE GENOMIC DNA]</scope>
    <source>
        <strain evidence="3 4">F188</strain>
    </source>
</reference>
<evidence type="ECO:0000256" key="2">
    <source>
        <dbReference type="SAM" id="Phobius"/>
    </source>
</evidence>
<dbReference type="RefSeq" id="WP_311687141.1">
    <property type="nucleotide sequence ID" value="NZ_JAVRHM010000028.1"/>
</dbReference>
<keyword evidence="2" id="KW-1133">Transmembrane helix</keyword>
<dbReference type="EMBL" id="JAVRHM010000028">
    <property type="protein sequence ID" value="MDT0691567.1"/>
    <property type="molecule type" value="Genomic_DNA"/>
</dbReference>
<evidence type="ECO:0000313" key="4">
    <source>
        <dbReference type="Proteomes" id="UP001261624"/>
    </source>
</evidence>
<keyword evidence="2" id="KW-0812">Transmembrane</keyword>
<accession>A0ABU3E6E2</accession>
<proteinExistence type="predicted"/>
<sequence>MSKAFREQELKDKAKKIVDSIKSTEEKIYIRQPVKPKEPKEPKKPYMADIKKPKFFNLAEFIITVVLISIPLYFILMWFLQDIFHIATLILASIIAVVSLGYQYRKAFKIYNKSKKKNEAKQNEYNDNLDKYRNEYLEYQTLLTRYQDEISVYHNEYDKRKHLRTALESYKKELAEILKFEGKSDDLKYVKVNLRLDYRDYLPDYNNQNLKQENNAYSPF</sequence>
<evidence type="ECO:0000313" key="3">
    <source>
        <dbReference type="EMBL" id="MDT0691567.1"/>
    </source>
</evidence>
<name>A0ABU3E6E2_9FLAO</name>
<organism evidence="3 4">
    <name type="scientific">Autumnicola patrickiae</name>
    <dbReference type="NCBI Taxonomy" id="3075591"/>
    <lineage>
        <taxon>Bacteria</taxon>
        <taxon>Pseudomonadati</taxon>
        <taxon>Bacteroidota</taxon>
        <taxon>Flavobacteriia</taxon>
        <taxon>Flavobacteriales</taxon>
        <taxon>Flavobacteriaceae</taxon>
        <taxon>Autumnicola</taxon>
    </lineage>
</organism>
<keyword evidence="2" id="KW-0472">Membrane</keyword>
<keyword evidence="1" id="KW-0175">Coiled coil</keyword>
<comment type="caution">
    <text evidence="3">The sequence shown here is derived from an EMBL/GenBank/DDBJ whole genome shotgun (WGS) entry which is preliminary data.</text>
</comment>
<feature type="coiled-coil region" evidence="1">
    <location>
        <begin position="115"/>
        <end position="149"/>
    </location>
</feature>
<protein>
    <submittedName>
        <fullName evidence="3">Uncharacterized protein</fullName>
    </submittedName>
</protein>
<feature type="transmembrane region" description="Helical" evidence="2">
    <location>
        <begin position="83"/>
        <end position="104"/>
    </location>
</feature>
<keyword evidence="4" id="KW-1185">Reference proteome</keyword>
<evidence type="ECO:0000256" key="1">
    <source>
        <dbReference type="SAM" id="Coils"/>
    </source>
</evidence>
<gene>
    <name evidence="3" type="ORF">RM549_17380</name>
</gene>